<dbReference type="FunFam" id="1.10.10.10:FF:000001">
    <property type="entry name" value="LysR family transcriptional regulator"/>
    <property type="match status" value="1"/>
</dbReference>
<evidence type="ECO:0000259" key="5">
    <source>
        <dbReference type="PROSITE" id="PS50931"/>
    </source>
</evidence>
<dbReference type="SUPFAM" id="SSF46785">
    <property type="entry name" value="Winged helix' DNA-binding domain"/>
    <property type="match status" value="1"/>
</dbReference>
<dbReference type="PRINTS" id="PR00039">
    <property type="entry name" value="HTHLYSR"/>
</dbReference>
<dbReference type="InterPro" id="IPR036390">
    <property type="entry name" value="WH_DNA-bd_sf"/>
</dbReference>
<evidence type="ECO:0000313" key="6">
    <source>
        <dbReference type="EMBL" id="SOY30854.1"/>
    </source>
</evidence>
<dbReference type="OrthoDB" id="119203at2"/>
<protein>
    <submittedName>
        <fullName evidence="6">HTH-type transcriptional activator CmpR</fullName>
    </submittedName>
</protein>
<dbReference type="Gene3D" id="1.10.10.10">
    <property type="entry name" value="Winged helix-like DNA-binding domain superfamily/Winged helix DNA-binding domain"/>
    <property type="match status" value="1"/>
</dbReference>
<name>A0A2K4ZK40_9FIRM</name>
<proteinExistence type="inferred from homology"/>
<dbReference type="PROSITE" id="PS50931">
    <property type="entry name" value="HTH_LYSR"/>
    <property type="match status" value="1"/>
</dbReference>
<dbReference type="GO" id="GO:0003700">
    <property type="term" value="F:DNA-binding transcription factor activity"/>
    <property type="evidence" value="ECO:0007669"/>
    <property type="project" value="InterPro"/>
</dbReference>
<keyword evidence="2" id="KW-0805">Transcription regulation</keyword>
<dbReference type="SUPFAM" id="SSF53850">
    <property type="entry name" value="Periplasmic binding protein-like II"/>
    <property type="match status" value="1"/>
</dbReference>
<evidence type="ECO:0000256" key="1">
    <source>
        <dbReference type="ARBA" id="ARBA00009437"/>
    </source>
</evidence>
<dbReference type="PANTHER" id="PTHR30126:SF91">
    <property type="entry name" value="LYSR FAMILY TRANSCRIPTIONAL REGULATOR"/>
    <property type="match status" value="1"/>
</dbReference>
<reference evidence="6 7" key="1">
    <citation type="submission" date="2018-01" db="EMBL/GenBank/DDBJ databases">
        <authorList>
            <person name="Gaut B.S."/>
            <person name="Morton B.R."/>
            <person name="Clegg M.T."/>
            <person name="Duvall M.R."/>
        </authorList>
    </citation>
    <scope>NUCLEOTIDE SEQUENCE [LARGE SCALE GENOMIC DNA]</scope>
    <source>
        <strain evidence="6">GP69</strain>
    </source>
</reference>
<dbReference type="PANTHER" id="PTHR30126">
    <property type="entry name" value="HTH-TYPE TRANSCRIPTIONAL REGULATOR"/>
    <property type="match status" value="1"/>
</dbReference>
<feature type="domain" description="HTH lysR-type" evidence="5">
    <location>
        <begin position="1"/>
        <end position="58"/>
    </location>
</feature>
<gene>
    <name evidence="6" type="primary">cmpR_2</name>
    <name evidence="6" type="ORF">AMURIS_03586</name>
</gene>
<dbReference type="Proteomes" id="UP000236311">
    <property type="component" value="Unassembled WGS sequence"/>
</dbReference>
<keyword evidence="7" id="KW-1185">Reference proteome</keyword>
<evidence type="ECO:0000256" key="2">
    <source>
        <dbReference type="ARBA" id="ARBA00023015"/>
    </source>
</evidence>
<dbReference type="EMBL" id="OFSM01000020">
    <property type="protein sequence ID" value="SOY30854.1"/>
    <property type="molecule type" value="Genomic_DNA"/>
</dbReference>
<comment type="similarity">
    <text evidence="1">Belongs to the LysR transcriptional regulatory family.</text>
</comment>
<dbReference type="InterPro" id="IPR036388">
    <property type="entry name" value="WH-like_DNA-bd_sf"/>
</dbReference>
<dbReference type="GO" id="GO:0000976">
    <property type="term" value="F:transcription cis-regulatory region binding"/>
    <property type="evidence" value="ECO:0007669"/>
    <property type="project" value="TreeGrafter"/>
</dbReference>
<keyword evidence="3" id="KW-0238">DNA-binding</keyword>
<evidence type="ECO:0000313" key="7">
    <source>
        <dbReference type="Proteomes" id="UP000236311"/>
    </source>
</evidence>
<organism evidence="6 7">
    <name type="scientific">Acetatifactor muris</name>
    <dbReference type="NCBI Taxonomy" id="879566"/>
    <lineage>
        <taxon>Bacteria</taxon>
        <taxon>Bacillati</taxon>
        <taxon>Bacillota</taxon>
        <taxon>Clostridia</taxon>
        <taxon>Lachnospirales</taxon>
        <taxon>Lachnospiraceae</taxon>
        <taxon>Acetatifactor</taxon>
    </lineage>
</organism>
<evidence type="ECO:0000256" key="3">
    <source>
        <dbReference type="ARBA" id="ARBA00023125"/>
    </source>
</evidence>
<evidence type="ECO:0000256" key="4">
    <source>
        <dbReference type="ARBA" id="ARBA00023163"/>
    </source>
</evidence>
<sequence>MIIRYLEILEAIAETGTFTGAARKLYITQSAVSHAVAELEKQTGTALFERHPKGVVLTRCGVSLLEESRGILTACRNLDRRISHLEENTPVHIVSSITIASFLLPEILRELKSSFPDIQISVQVASANAAIDILRRGNADIAFWEGTAPKGSFQAIRLGSYQLCAACAPDFPLSEQPVTANQLCDYPLLLREKGSAIRDTLDSTLALANLTAEPAWESVNSLALVKAAEAGLGITVLPEKLLWDSFLLKKLRFIPLANMKMENQMLALFHRDKYITKPFQLLIDRFIAENEFCSL</sequence>
<dbReference type="AlphaFoldDB" id="A0A2K4ZK40"/>
<dbReference type="RefSeq" id="WP_103240874.1">
    <property type="nucleotide sequence ID" value="NZ_JANJZD010000020.1"/>
</dbReference>
<dbReference type="InterPro" id="IPR005119">
    <property type="entry name" value="LysR_subst-bd"/>
</dbReference>
<keyword evidence="4" id="KW-0804">Transcription</keyword>
<dbReference type="Pfam" id="PF00126">
    <property type="entry name" value="HTH_1"/>
    <property type="match status" value="1"/>
</dbReference>
<accession>A0A2K4ZK40</accession>
<dbReference type="Gene3D" id="3.40.190.290">
    <property type="match status" value="1"/>
</dbReference>
<dbReference type="Pfam" id="PF03466">
    <property type="entry name" value="LysR_substrate"/>
    <property type="match status" value="1"/>
</dbReference>
<dbReference type="InterPro" id="IPR000847">
    <property type="entry name" value="LysR_HTH_N"/>
</dbReference>